<dbReference type="SMART" id="SM01208">
    <property type="entry name" value="G5"/>
    <property type="match status" value="1"/>
</dbReference>
<gene>
    <name evidence="4" type="ORF">JOE58_000386</name>
</gene>
<organism evidence="4 5">
    <name type="scientific">Curtobacterium luteum</name>
    <dbReference type="NCBI Taxonomy" id="33881"/>
    <lineage>
        <taxon>Bacteria</taxon>
        <taxon>Bacillati</taxon>
        <taxon>Actinomycetota</taxon>
        <taxon>Actinomycetes</taxon>
        <taxon>Micrococcales</taxon>
        <taxon>Microbacteriaceae</taxon>
        <taxon>Curtobacterium</taxon>
    </lineage>
</organism>
<evidence type="ECO:0000313" key="5">
    <source>
        <dbReference type="Proteomes" id="UP000746584"/>
    </source>
</evidence>
<keyword evidence="5" id="KW-1185">Reference proteome</keyword>
<comment type="caution">
    <text evidence="4">The sequence shown here is derived from an EMBL/GenBank/DDBJ whole genome shotgun (WGS) entry which is preliminary data.</text>
</comment>
<evidence type="ECO:0000256" key="1">
    <source>
        <dbReference type="ARBA" id="ARBA00022729"/>
    </source>
</evidence>
<evidence type="ECO:0000256" key="2">
    <source>
        <dbReference type="SAM" id="MobiDB-lite"/>
    </source>
</evidence>
<feature type="domain" description="G5" evidence="3">
    <location>
        <begin position="86"/>
        <end position="166"/>
    </location>
</feature>
<dbReference type="EMBL" id="JAFBCG010000001">
    <property type="protein sequence ID" value="MBM7801135.1"/>
    <property type="molecule type" value="Genomic_DNA"/>
</dbReference>
<accession>A0ABS2RQ51</accession>
<feature type="region of interest" description="Disordered" evidence="2">
    <location>
        <begin position="60"/>
        <end position="84"/>
    </location>
</feature>
<name>A0ABS2RQ51_9MICO</name>
<evidence type="ECO:0000259" key="3">
    <source>
        <dbReference type="PROSITE" id="PS51109"/>
    </source>
</evidence>
<evidence type="ECO:0000313" key="4">
    <source>
        <dbReference type="EMBL" id="MBM7801135.1"/>
    </source>
</evidence>
<dbReference type="RefSeq" id="WP_175329607.1">
    <property type="nucleotide sequence ID" value="NZ_BMOI01000004.1"/>
</dbReference>
<dbReference type="Proteomes" id="UP000746584">
    <property type="component" value="Unassembled WGS sequence"/>
</dbReference>
<keyword evidence="1" id="KW-0732">Signal</keyword>
<sequence length="225" mass="22807">MRWGTMTTKAKATVVVVVAAAIWVGGVGSAGALVGVVVSSTSASVPSVTAAARPLLHSAAPTPSGVSTDSAVPTPSQTVTASPTPTPEIVVTMVSERTPVPFARTTVEDSTVPKGESHVTTAGVDGAKTTFYRVTTVDGVETKRQQVREELNRAPVAEVTTIGTYVAPAPAAQEPSVPQGHALITPGAFCADAENGVVAQAANGRSYTCGGHGPDANGHLHWNTM</sequence>
<dbReference type="InterPro" id="IPR011098">
    <property type="entry name" value="G5_dom"/>
</dbReference>
<dbReference type="Pfam" id="PF07501">
    <property type="entry name" value="G5"/>
    <property type="match status" value="1"/>
</dbReference>
<feature type="compositionally biased region" description="Polar residues" evidence="2">
    <location>
        <begin position="64"/>
        <end position="83"/>
    </location>
</feature>
<dbReference type="Gene3D" id="2.20.230.10">
    <property type="entry name" value="Resuscitation-promoting factor rpfb"/>
    <property type="match status" value="1"/>
</dbReference>
<protein>
    <recommendedName>
        <fullName evidence="3">G5 domain-containing protein</fullName>
    </recommendedName>
</protein>
<reference evidence="4 5" key="1">
    <citation type="submission" date="2021-01" db="EMBL/GenBank/DDBJ databases">
        <title>Sequencing the genomes of 1000 actinobacteria strains.</title>
        <authorList>
            <person name="Klenk H.-P."/>
        </authorList>
    </citation>
    <scope>NUCLEOTIDE SEQUENCE [LARGE SCALE GENOMIC DNA]</scope>
    <source>
        <strain evidence="4 5">DSM 20542</strain>
    </source>
</reference>
<proteinExistence type="predicted"/>
<dbReference type="PROSITE" id="PS51109">
    <property type="entry name" value="G5"/>
    <property type="match status" value="1"/>
</dbReference>